<organism evidence="3 4">
    <name type="scientific">Brevundimonas albigilva</name>
    <dbReference type="NCBI Taxonomy" id="1312364"/>
    <lineage>
        <taxon>Bacteria</taxon>
        <taxon>Pseudomonadati</taxon>
        <taxon>Pseudomonadota</taxon>
        <taxon>Alphaproteobacteria</taxon>
        <taxon>Caulobacterales</taxon>
        <taxon>Caulobacteraceae</taxon>
        <taxon>Brevundimonas</taxon>
    </lineage>
</organism>
<evidence type="ECO:0000256" key="1">
    <source>
        <dbReference type="PROSITE-ProRule" id="PRU00339"/>
    </source>
</evidence>
<evidence type="ECO:0000313" key="3">
    <source>
        <dbReference type="EMBL" id="URI15610.1"/>
    </source>
</evidence>
<evidence type="ECO:0000256" key="2">
    <source>
        <dbReference type="SAM" id="MobiDB-lite"/>
    </source>
</evidence>
<keyword evidence="4" id="KW-1185">Reference proteome</keyword>
<dbReference type="Proteomes" id="UP001055429">
    <property type="component" value="Chromosome"/>
</dbReference>
<dbReference type="PANTHER" id="PTHR46656">
    <property type="entry name" value="PUTATIVE-RELATED"/>
    <property type="match status" value="1"/>
</dbReference>
<dbReference type="Gene3D" id="3.40.50.2000">
    <property type="entry name" value="Glycogen Phosphorylase B"/>
    <property type="match status" value="1"/>
</dbReference>
<dbReference type="PANTHER" id="PTHR46656:SF3">
    <property type="entry name" value="PUTATIVE-RELATED"/>
    <property type="match status" value="1"/>
</dbReference>
<sequence length="595" mass="66547">MSRSPNVGRALKKSITGIAAQLNGRETPAQLRRYADQARAQHDWARDAFFRRKICEMEPERLGAWVQYGHALKESGFHARAAEAYKRALALKPGDPEITLQLGHLAKVRGDFAEAQRCFEAARAAGHSDPDHIDFELKLLRKIDNSRIFWGEGGEGDKVPLRVFLSAPAKPVNETDRASASQGLGRSDYSYAFAMRGFIEALEEMEIDYTVIDRPENVADIRARSGAETNIHLGFYPPERIRVLKGAYNVNCFAWEFDRLRLPEEVQTHHAFADQTTMLDIADELWVPSQHGAEAVRAGVTKPVHRVPAPILSHLSRHARSGRPSPRDIARAARDASGPTWQPLSILPRIQDTMDSAARSRAAPLPSILSTAVDGDPVVFLSIFNVHDYRKQIEPLVEGFLRFAETDDRAILLMKMTTPWRGHPNRNLMEEQIADAGRMLRPMVSERVWMTDDVLSRAELNRLYDISAFYLCTSHAEGQNLPLIEAMGRGVVPVSVGHTAMEDYLSENDAVIIPSTPRPFGIRLTRRYGMFGAETHHVEADEVTAALRRAVSMADADYARRSAAAFEEVRRQFGLHAFAERFNALVDQLQAGSSQ</sequence>
<dbReference type="CDD" id="cd01635">
    <property type="entry name" value="Glycosyltransferase_GTB-type"/>
    <property type="match status" value="1"/>
</dbReference>
<proteinExistence type="predicted"/>
<name>A0ABY4SSG7_9CAUL</name>
<dbReference type="Gene3D" id="1.25.40.10">
    <property type="entry name" value="Tetratricopeptide repeat domain"/>
    <property type="match status" value="1"/>
</dbReference>
<dbReference type="InterPro" id="IPR011990">
    <property type="entry name" value="TPR-like_helical_dom_sf"/>
</dbReference>
<protein>
    <submittedName>
        <fullName evidence="3">Tetratricopeptide repeat protein</fullName>
    </submittedName>
</protein>
<dbReference type="SUPFAM" id="SSF48452">
    <property type="entry name" value="TPR-like"/>
    <property type="match status" value="1"/>
</dbReference>
<feature type="region of interest" description="Disordered" evidence="2">
    <location>
        <begin position="317"/>
        <end position="340"/>
    </location>
</feature>
<evidence type="ECO:0000313" key="4">
    <source>
        <dbReference type="Proteomes" id="UP001055429"/>
    </source>
</evidence>
<keyword evidence="1" id="KW-0802">TPR repeat</keyword>
<dbReference type="PROSITE" id="PS50005">
    <property type="entry name" value="TPR"/>
    <property type="match status" value="1"/>
</dbReference>
<dbReference type="RefSeq" id="WP_250202061.1">
    <property type="nucleotide sequence ID" value="NZ_CP097649.1"/>
</dbReference>
<feature type="repeat" description="TPR" evidence="1">
    <location>
        <begin position="62"/>
        <end position="95"/>
    </location>
</feature>
<feature type="compositionally biased region" description="Basic and acidic residues" evidence="2">
    <location>
        <begin position="325"/>
        <end position="334"/>
    </location>
</feature>
<dbReference type="InterPro" id="IPR019734">
    <property type="entry name" value="TPR_rpt"/>
</dbReference>
<gene>
    <name evidence="3" type="ORF">M8231_01035</name>
</gene>
<reference evidence="3" key="1">
    <citation type="submission" date="2022-05" db="EMBL/GenBank/DDBJ databases">
        <title>Brevundimonas albigilva TT17 genome sequence.</title>
        <authorList>
            <person name="Lee K."/>
            <person name="Son H."/>
        </authorList>
    </citation>
    <scope>NUCLEOTIDE SEQUENCE</scope>
    <source>
        <strain evidence="3">TT17</strain>
    </source>
</reference>
<dbReference type="EMBL" id="CP097649">
    <property type="protein sequence ID" value="URI15610.1"/>
    <property type="molecule type" value="Genomic_DNA"/>
</dbReference>
<dbReference type="Pfam" id="PF14559">
    <property type="entry name" value="TPR_19"/>
    <property type="match status" value="1"/>
</dbReference>
<accession>A0ABY4SSG7</accession>
<dbReference type="SUPFAM" id="SSF53756">
    <property type="entry name" value="UDP-Glycosyltransferase/glycogen phosphorylase"/>
    <property type="match status" value="1"/>
</dbReference>